<dbReference type="InterPro" id="IPR011059">
    <property type="entry name" value="Metal-dep_hydrolase_composite"/>
</dbReference>
<dbReference type="EMBL" id="QKXC01000121">
    <property type="protein sequence ID" value="RBR18744.1"/>
    <property type="molecule type" value="Genomic_DNA"/>
</dbReference>
<dbReference type="PANTHER" id="PTHR44845:SF6">
    <property type="entry name" value="BETA-ALANINE-ACTIVATING ENZYME"/>
    <property type="match status" value="1"/>
</dbReference>
<dbReference type="Pfam" id="PF01979">
    <property type="entry name" value="Amidohydro_1"/>
    <property type="match status" value="1"/>
</dbReference>
<dbReference type="InterPro" id="IPR013120">
    <property type="entry name" value="FAR_NAD-bd"/>
</dbReference>
<evidence type="ECO:0000259" key="3">
    <source>
        <dbReference type="PROSITE" id="PS50075"/>
    </source>
</evidence>
<dbReference type="GeneID" id="41995326"/>
<evidence type="ECO:0000313" key="4">
    <source>
        <dbReference type="EMBL" id="RBR18744.1"/>
    </source>
</evidence>
<dbReference type="Gene3D" id="3.20.20.140">
    <property type="entry name" value="Metal-dependent hydrolases"/>
    <property type="match status" value="1"/>
</dbReference>
<dbReference type="SUPFAM" id="SSF51556">
    <property type="entry name" value="Metallo-dependent hydrolases"/>
    <property type="match status" value="1"/>
</dbReference>
<dbReference type="InterPro" id="IPR009081">
    <property type="entry name" value="PP-bd_ACP"/>
</dbReference>
<dbReference type="GO" id="GO:0016810">
    <property type="term" value="F:hydrolase activity, acting on carbon-nitrogen (but not peptide) bonds"/>
    <property type="evidence" value="ECO:0007669"/>
    <property type="project" value="InterPro"/>
</dbReference>
<dbReference type="PROSITE" id="PS50075">
    <property type="entry name" value="CARRIER"/>
    <property type="match status" value="1"/>
</dbReference>
<dbReference type="Gene3D" id="3.40.50.720">
    <property type="entry name" value="NAD(P)-binding Rossmann-like Domain"/>
    <property type="match status" value="1"/>
</dbReference>
<comment type="caution">
    <text evidence="4">The sequence shown here is derived from an EMBL/GenBank/DDBJ whole genome shotgun (WGS) entry which is preliminary data.</text>
</comment>
<dbReference type="SUPFAM" id="SSF56801">
    <property type="entry name" value="Acetyl-CoA synthetase-like"/>
    <property type="match status" value="1"/>
</dbReference>
<evidence type="ECO:0000313" key="5">
    <source>
        <dbReference type="Proteomes" id="UP000253153"/>
    </source>
</evidence>
<dbReference type="Gene3D" id="1.10.1200.10">
    <property type="entry name" value="ACP-like"/>
    <property type="match status" value="1"/>
</dbReference>
<feature type="domain" description="Carrier" evidence="3">
    <location>
        <begin position="445"/>
        <end position="523"/>
    </location>
</feature>
<dbReference type="RefSeq" id="XP_031015891.1">
    <property type="nucleotide sequence ID" value="XM_031160030.1"/>
</dbReference>
<accession>A0A366RNP5</accession>
<dbReference type="OrthoDB" id="194468at2759"/>
<dbReference type="Proteomes" id="UP000253153">
    <property type="component" value="Unassembled WGS sequence"/>
</dbReference>
<keyword evidence="1" id="KW-0596">Phosphopantetheine</keyword>
<protein>
    <recommendedName>
        <fullName evidence="3">Carrier domain-containing protein</fullName>
    </recommendedName>
</protein>
<evidence type="ECO:0000256" key="1">
    <source>
        <dbReference type="ARBA" id="ARBA00022450"/>
    </source>
</evidence>
<proteinExistence type="predicted"/>
<dbReference type="Pfam" id="PF07993">
    <property type="entry name" value="NAD_binding_4"/>
    <property type="match status" value="1"/>
</dbReference>
<dbReference type="PANTHER" id="PTHR44845">
    <property type="entry name" value="CARRIER DOMAIN-CONTAINING PROTEIN"/>
    <property type="match status" value="1"/>
</dbReference>
<dbReference type="InterPro" id="IPR006680">
    <property type="entry name" value="Amidohydro-rel"/>
</dbReference>
<dbReference type="SUPFAM" id="SSF51338">
    <property type="entry name" value="Composite domain of metallo-dependent hydrolases"/>
    <property type="match status" value="1"/>
</dbReference>
<dbReference type="AlphaFoldDB" id="A0A366RNP5"/>
<dbReference type="InterPro" id="IPR032466">
    <property type="entry name" value="Metal_Hydrolase"/>
</dbReference>
<keyword evidence="5" id="KW-1185">Reference proteome</keyword>
<dbReference type="InterPro" id="IPR036291">
    <property type="entry name" value="NAD(P)-bd_dom_sf"/>
</dbReference>
<gene>
    <name evidence="4" type="ORF">FIESC28_05885</name>
</gene>
<name>A0A366RNP5_9HYPO</name>
<dbReference type="InterPro" id="IPR036736">
    <property type="entry name" value="ACP-like_sf"/>
</dbReference>
<evidence type="ECO:0000256" key="2">
    <source>
        <dbReference type="ARBA" id="ARBA00022553"/>
    </source>
</evidence>
<dbReference type="Gene3D" id="2.30.40.10">
    <property type="entry name" value="Urease, subunit C, domain 1"/>
    <property type="match status" value="1"/>
</dbReference>
<dbReference type="SUPFAM" id="SSF47336">
    <property type="entry name" value="ACP-like"/>
    <property type="match status" value="1"/>
</dbReference>
<organism evidence="4 5">
    <name type="scientific">Fusarium coffeatum</name>
    <dbReference type="NCBI Taxonomy" id="231269"/>
    <lineage>
        <taxon>Eukaryota</taxon>
        <taxon>Fungi</taxon>
        <taxon>Dikarya</taxon>
        <taxon>Ascomycota</taxon>
        <taxon>Pezizomycotina</taxon>
        <taxon>Sordariomycetes</taxon>
        <taxon>Hypocreomycetidae</taxon>
        <taxon>Hypocreales</taxon>
        <taxon>Nectriaceae</taxon>
        <taxon>Fusarium</taxon>
        <taxon>Fusarium incarnatum-equiseti species complex</taxon>
    </lineage>
</organism>
<reference evidence="4 5" key="1">
    <citation type="submission" date="2018-06" db="EMBL/GenBank/DDBJ databases">
        <title>Fusarium incarnatum-equiseti species complex species 28.</title>
        <authorList>
            <person name="Gardiner D.M."/>
        </authorList>
    </citation>
    <scope>NUCLEOTIDE SEQUENCE [LARGE SCALE GENOMIC DNA]</scope>
    <source>
        <strain evidence="4 5">FIESC_28</strain>
    </source>
</reference>
<sequence>MTSILLKGGIVLEHQKDDHIIPLPNTDVLIKDNKIVQIDKDIEPPKGAEVVDCSNKIISPGMIDTHNHIWMTQLKARHADHTLLDYIYSGGLQSFNFEPRDIYWGQLGGCLESIDAGTTTVVDHAHMTNSPEHVTEAIAATAHSGIRSIYCYSLMVRYKSWYPLVPYPDILPTWAFEQLESLANSQPFGDGRVSLGFGFDMWFLPKDRIIQIWDKARSLGIKLFTTHYCKNRIFDLQAAPGLQSVPELLRDYGLLKSDIIIGHGTQASASDAKILSDANIYVAAAPEVEGHLSLGQPLSFRGDVRVTLGADGHFIGPADIMSQMRSALLQARQCRNQKILDQNKFPRHNIGSSEQAFNMGTIEGEGAEFLAAHVVFSRDHPEAGRAEYLAGLQAKLQVPDYMRPAIIVALDQLPVTVHSKFDRAAVKALPLDEPSFTELDLANGREMTPVEAKLEELWRSVLPFTPTTAITPESNFFHVGGSSLLLVKLHRLIKERFSAAPKLVELMNAGKLSDMTAIIEATLSTKIDWAAETAVPDTWSEEFPMPLVKTSPRVLGTGLNVLLTGATGYLGRHLVPALVQSVQIAKVFCLVRRESDVDSLRKASEKIVIYTGDLGEIDLGLSKDEFSQLSRDSDIILHSGANRSFWDDYEVLRPANTNSIKELARLALSRRIPFHFISSGSVRIYGDKEGPKIYNIDQSLPSSPTLPNDGSDGYVASKWAAERFLRAVASQLQLPVTIHKPMPVPGYGPDDSHAEPESDHMVNQLVDITKRLQVRPTMEGLQGWADIMDTQSVVNDILDSILPEQGVELQEVLHTAVRRINWQRFIAELHNNPELTCLPSKDTLLWIGQAKRSGYSYFMPAHRLVVINDEDDMVSRR</sequence>
<dbReference type="Pfam" id="PF00550">
    <property type="entry name" value="PP-binding"/>
    <property type="match status" value="1"/>
</dbReference>
<keyword evidence="2" id="KW-0597">Phosphoprotein</keyword>
<dbReference type="SUPFAM" id="SSF51735">
    <property type="entry name" value="NAD(P)-binding Rossmann-fold domains"/>
    <property type="match status" value="1"/>
</dbReference>